<keyword evidence="6" id="KW-1185">Reference proteome</keyword>
<organism evidence="5 6">
    <name type="scientific">Steroidobacter gossypii</name>
    <dbReference type="NCBI Taxonomy" id="2805490"/>
    <lineage>
        <taxon>Bacteria</taxon>
        <taxon>Pseudomonadati</taxon>
        <taxon>Pseudomonadota</taxon>
        <taxon>Gammaproteobacteria</taxon>
        <taxon>Steroidobacterales</taxon>
        <taxon>Steroidobacteraceae</taxon>
        <taxon>Steroidobacter</taxon>
    </lineage>
</organism>
<proteinExistence type="inferred from homology"/>
<gene>
    <name evidence="5" type="ORF">JM946_27555</name>
</gene>
<evidence type="ECO:0000313" key="6">
    <source>
        <dbReference type="Proteomes" id="UP000661077"/>
    </source>
</evidence>
<keyword evidence="4" id="KW-0802">TPR repeat</keyword>
<evidence type="ECO:0000256" key="2">
    <source>
        <dbReference type="ARBA" id="ARBA00019992"/>
    </source>
</evidence>
<protein>
    <recommendedName>
        <fullName evidence="2">Tetratricopeptide repeat protein 38</fullName>
    </recommendedName>
</protein>
<dbReference type="InterPro" id="IPR033891">
    <property type="entry name" value="TTC38"/>
</dbReference>
<comment type="caution">
    <text evidence="5">The sequence shown here is derived from an EMBL/GenBank/DDBJ whole genome shotgun (WGS) entry which is preliminary data.</text>
</comment>
<dbReference type="Gene3D" id="1.25.40.10">
    <property type="entry name" value="Tetratricopeptide repeat domain"/>
    <property type="match status" value="1"/>
</dbReference>
<sequence>MSLRDSRGCPVSTRSAASLAQFEQALELSVSYRLDPLAAIGRALEAEPDFAMGHCLRAGLMIMATDRMVVPLLTESIEAVESLGRRANDRERAHAAAARCWLHGDFAGSIRRYGEILLEHPRDLLALQVAHVGDFFLGSSTMLRDRVAQVLPEWDTSAPGYNYVLGMYAFGLEETGLYSRAEDIGRRALEINPVDAWGVHAVTHVMEMQGRIREGIDFLTSRERDWAENNGLAFHNWWHLALFHLDAGNVSQVLDLFDRRIRPAPSQVPLEMIDGSGMLWRLELRGIDVGDRWQALANCWEPFVEHAYYAFNDVHAVMAFVGARRLDLAERAIAAMERKVDGLETNAMMTREVGLPLARALVSFAKGDYVDVTQRLQPIRTIAARFGGSNAQRDLIHLTLVEAALRSRQIRLARALIAERTQLKPSSPSNWQLTARVMELGGDAGAAARAMESAETRRKAQFMPQRSMALSG</sequence>
<dbReference type="InterPro" id="IPR011990">
    <property type="entry name" value="TPR-like_helical_dom_sf"/>
</dbReference>
<dbReference type="RefSeq" id="WP_203170660.1">
    <property type="nucleotide sequence ID" value="NZ_JAEVLS010000008.1"/>
</dbReference>
<reference evidence="5 6" key="1">
    <citation type="journal article" date="2021" name="Int. J. Syst. Evol. Microbiol.">
        <title>Steroidobacter gossypii sp. nov., isolated from soil of cotton cropping field.</title>
        <authorList>
            <person name="Huang R."/>
            <person name="Yang S."/>
            <person name="Zhen C."/>
            <person name="Liu W."/>
        </authorList>
    </citation>
    <scope>NUCLEOTIDE SEQUENCE [LARGE SCALE GENOMIC DNA]</scope>
    <source>
        <strain evidence="5 6">S1-65</strain>
    </source>
</reference>
<dbReference type="CDD" id="cd05804">
    <property type="entry name" value="StaR_like"/>
    <property type="match status" value="1"/>
</dbReference>
<comment type="similarity">
    <text evidence="1">Belongs to the TTC38 family.</text>
</comment>
<evidence type="ECO:0000256" key="3">
    <source>
        <dbReference type="ARBA" id="ARBA00022737"/>
    </source>
</evidence>
<accession>A0ABS1X5K1</accession>
<dbReference type="Proteomes" id="UP000661077">
    <property type="component" value="Unassembled WGS sequence"/>
</dbReference>
<dbReference type="EMBL" id="JAEVLS010000008">
    <property type="protein sequence ID" value="MBM0108506.1"/>
    <property type="molecule type" value="Genomic_DNA"/>
</dbReference>
<name>A0ABS1X5K1_9GAMM</name>
<evidence type="ECO:0000313" key="5">
    <source>
        <dbReference type="EMBL" id="MBM0108506.1"/>
    </source>
</evidence>
<dbReference type="PANTHER" id="PTHR16263:SF4">
    <property type="entry name" value="TETRATRICOPEPTIDE REPEAT PROTEIN 38"/>
    <property type="match status" value="1"/>
</dbReference>
<evidence type="ECO:0000256" key="4">
    <source>
        <dbReference type="ARBA" id="ARBA00022803"/>
    </source>
</evidence>
<evidence type="ECO:0000256" key="1">
    <source>
        <dbReference type="ARBA" id="ARBA00005857"/>
    </source>
</evidence>
<keyword evidence="3" id="KW-0677">Repeat</keyword>
<dbReference type="PANTHER" id="PTHR16263">
    <property type="entry name" value="TETRATRICOPEPTIDE REPEAT PROTEIN 38"/>
    <property type="match status" value="1"/>
</dbReference>
<dbReference type="SUPFAM" id="SSF48452">
    <property type="entry name" value="TPR-like"/>
    <property type="match status" value="1"/>
</dbReference>